<protein>
    <submittedName>
        <fullName evidence="1">Uncharacterized protein</fullName>
    </submittedName>
</protein>
<sequence length="90" mass="10426">METLRFKINLKSADPDGVSNQMEKLFDVRHKEILRIDNALCELSPFYGWFRKTKANHVFKEGTCNELRKYIVHINPTSFPSVSLLPAKSD</sequence>
<evidence type="ECO:0000313" key="2">
    <source>
        <dbReference type="Proteomes" id="UP001163046"/>
    </source>
</evidence>
<proteinExistence type="predicted"/>
<organism evidence="1 2">
    <name type="scientific">Desmophyllum pertusum</name>
    <dbReference type="NCBI Taxonomy" id="174260"/>
    <lineage>
        <taxon>Eukaryota</taxon>
        <taxon>Metazoa</taxon>
        <taxon>Cnidaria</taxon>
        <taxon>Anthozoa</taxon>
        <taxon>Hexacorallia</taxon>
        <taxon>Scleractinia</taxon>
        <taxon>Caryophylliina</taxon>
        <taxon>Caryophylliidae</taxon>
        <taxon>Desmophyllum</taxon>
    </lineage>
</organism>
<dbReference type="EMBL" id="MU827319">
    <property type="protein sequence ID" value="KAJ7357623.1"/>
    <property type="molecule type" value="Genomic_DNA"/>
</dbReference>
<comment type="caution">
    <text evidence="1">The sequence shown here is derived from an EMBL/GenBank/DDBJ whole genome shotgun (WGS) entry which is preliminary data.</text>
</comment>
<gene>
    <name evidence="1" type="ORF">OS493_023752</name>
</gene>
<evidence type="ECO:0000313" key="1">
    <source>
        <dbReference type="EMBL" id="KAJ7357623.1"/>
    </source>
</evidence>
<keyword evidence="2" id="KW-1185">Reference proteome</keyword>
<dbReference type="AlphaFoldDB" id="A0A9W9YN89"/>
<accession>A0A9W9YN89</accession>
<name>A0A9W9YN89_9CNID</name>
<dbReference type="Proteomes" id="UP001163046">
    <property type="component" value="Unassembled WGS sequence"/>
</dbReference>
<reference evidence="1" key="1">
    <citation type="submission" date="2023-01" db="EMBL/GenBank/DDBJ databases">
        <title>Genome assembly of the deep-sea coral Lophelia pertusa.</title>
        <authorList>
            <person name="Herrera S."/>
            <person name="Cordes E."/>
        </authorList>
    </citation>
    <scope>NUCLEOTIDE SEQUENCE</scope>
    <source>
        <strain evidence="1">USNM1676648</strain>
        <tissue evidence="1">Polyp</tissue>
    </source>
</reference>